<keyword evidence="3" id="KW-1185">Reference proteome</keyword>
<name>A0A0E0PJB1_ORYRU</name>
<dbReference type="Gramene" id="ORUFI05G08760.1">
    <property type="protein sequence ID" value="ORUFI05G08760.1"/>
    <property type="gene ID" value="ORUFI05G08760"/>
</dbReference>
<evidence type="ECO:0000313" key="3">
    <source>
        <dbReference type="Proteomes" id="UP000008022"/>
    </source>
</evidence>
<protein>
    <submittedName>
        <fullName evidence="2">Uncharacterized protein</fullName>
    </submittedName>
</protein>
<feature type="compositionally biased region" description="Basic and acidic residues" evidence="1">
    <location>
        <begin position="121"/>
        <end position="132"/>
    </location>
</feature>
<evidence type="ECO:0000313" key="2">
    <source>
        <dbReference type="EnsemblPlants" id="ORUFI05G08760.1"/>
    </source>
</evidence>
<organism evidence="2 3">
    <name type="scientific">Oryza rufipogon</name>
    <name type="common">Brownbeard rice</name>
    <name type="synonym">Asian wild rice</name>
    <dbReference type="NCBI Taxonomy" id="4529"/>
    <lineage>
        <taxon>Eukaryota</taxon>
        <taxon>Viridiplantae</taxon>
        <taxon>Streptophyta</taxon>
        <taxon>Embryophyta</taxon>
        <taxon>Tracheophyta</taxon>
        <taxon>Spermatophyta</taxon>
        <taxon>Magnoliopsida</taxon>
        <taxon>Liliopsida</taxon>
        <taxon>Poales</taxon>
        <taxon>Poaceae</taxon>
        <taxon>BOP clade</taxon>
        <taxon>Oryzoideae</taxon>
        <taxon>Oryzeae</taxon>
        <taxon>Oryzinae</taxon>
        <taxon>Oryza</taxon>
    </lineage>
</organism>
<proteinExistence type="predicted"/>
<dbReference type="AlphaFoldDB" id="A0A0E0PJB1"/>
<dbReference type="HOGENOM" id="CLU_1848385_0_0_1"/>
<accession>A0A0E0PJB1</accession>
<feature type="region of interest" description="Disordered" evidence="1">
    <location>
        <begin position="118"/>
        <end position="139"/>
    </location>
</feature>
<dbReference type="EnsemblPlants" id="ORUFI05G08760.1">
    <property type="protein sequence ID" value="ORUFI05G08760.1"/>
    <property type="gene ID" value="ORUFI05G08760"/>
</dbReference>
<reference evidence="2" key="2">
    <citation type="submission" date="2015-06" db="UniProtKB">
        <authorList>
            <consortium name="EnsemblPlants"/>
        </authorList>
    </citation>
    <scope>IDENTIFICATION</scope>
</reference>
<evidence type="ECO:0000256" key="1">
    <source>
        <dbReference type="SAM" id="MobiDB-lite"/>
    </source>
</evidence>
<reference evidence="3" key="1">
    <citation type="submission" date="2013-06" db="EMBL/GenBank/DDBJ databases">
        <authorList>
            <person name="Zhao Q."/>
        </authorList>
    </citation>
    <scope>NUCLEOTIDE SEQUENCE</scope>
    <source>
        <strain evidence="3">cv. W1943</strain>
    </source>
</reference>
<sequence>MTLMKSVGGGRFASLGYGIGTAREKERQLSLGRCGSQKRGLGGAEGGRGEADLACDVARHRRGGEAEPWCRVAQEEEAKRDVAWMRCGGDAGGGCGGVRCERGEERCKRGESMRVGRRSSAMRERRGGERCGRGGGAGE</sequence>
<dbReference type="Proteomes" id="UP000008022">
    <property type="component" value="Unassembled WGS sequence"/>
</dbReference>